<keyword evidence="2" id="KW-1185">Reference proteome</keyword>
<dbReference type="InterPro" id="IPR009856">
    <property type="entry name" value="Lir1"/>
</dbReference>
<dbReference type="Proteomes" id="UP001472677">
    <property type="component" value="Unassembled WGS sequence"/>
</dbReference>
<sequence>MQAAAPLGLTIAPSLVPTLSPPKAVSPRLGFSVASRGHGLSIKATASATYDISVVDYSSMFSVFPAEACETIGGDACRADIYPEVRLQPEARTNSPRTATELIDREYLEYNDVKTVFCAEACDDLGGEFCSREVVWQSTLRVGDNQNNRIPWRWWPKPESAKPIGRALDSVFGEINYTNFVHSPGQAATKMKEQKETEMLHLKLVLHQWDAEANRVYKRPQGIRRYSSHIIPWKPADPEALL</sequence>
<dbReference type="PANTHER" id="PTHR36762:SF2">
    <property type="entry name" value="LIGHT-REGULATED PROTEIN 1, CHLOROPLASTIC"/>
    <property type="match status" value="1"/>
</dbReference>
<organism evidence="1 2">
    <name type="scientific">Hibiscus sabdariffa</name>
    <name type="common">roselle</name>
    <dbReference type="NCBI Taxonomy" id="183260"/>
    <lineage>
        <taxon>Eukaryota</taxon>
        <taxon>Viridiplantae</taxon>
        <taxon>Streptophyta</taxon>
        <taxon>Embryophyta</taxon>
        <taxon>Tracheophyta</taxon>
        <taxon>Spermatophyta</taxon>
        <taxon>Magnoliopsida</taxon>
        <taxon>eudicotyledons</taxon>
        <taxon>Gunneridae</taxon>
        <taxon>Pentapetalae</taxon>
        <taxon>rosids</taxon>
        <taxon>malvids</taxon>
        <taxon>Malvales</taxon>
        <taxon>Malvaceae</taxon>
        <taxon>Malvoideae</taxon>
        <taxon>Hibiscus</taxon>
    </lineage>
</organism>
<dbReference type="EMBL" id="JBBPBM010000010">
    <property type="protein sequence ID" value="KAK8566072.1"/>
    <property type="molecule type" value="Genomic_DNA"/>
</dbReference>
<evidence type="ECO:0000313" key="1">
    <source>
        <dbReference type="EMBL" id="KAK8566072.1"/>
    </source>
</evidence>
<evidence type="ECO:0000313" key="2">
    <source>
        <dbReference type="Proteomes" id="UP001472677"/>
    </source>
</evidence>
<name>A0ABR2EXP7_9ROSI</name>
<proteinExistence type="predicted"/>
<reference evidence="1 2" key="1">
    <citation type="journal article" date="2024" name="G3 (Bethesda)">
        <title>Genome assembly of Hibiscus sabdariffa L. provides insights into metabolisms of medicinal natural products.</title>
        <authorList>
            <person name="Kim T."/>
        </authorList>
    </citation>
    <scope>NUCLEOTIDE SEQUENCE [LARGE SCALE GENOMIC DNA]</scope>
    <source>
        <strain evidence="1">TK-2024</strain>
        <tissue evidence="1">Old leaves</tissue>
    </source>
</reference>
<gene>
    <name evidence="1" type="ORF">V6N12_059612</name>
</gene>
<dbReference type="PANTHER" id="PTHR36762">
    <property type="entry name" value="LIGHT-REGULATED PROTEIN 1, CHLOROPLASTIC"/>
    <property type="match status" value="1"/>
</dbReference>
<protein>
    <submittedName>
        <fullName evidence="1">Uncharacterized protein</fullName>
    </submittedName>
</protein>
<comment type="caution">
    <text evidence="1">The sequence shown here is derived from an EMBL/GenBank/DDBJ whole genome shotgun (WGS) entry which is preliminary data.</text>
</comment>
<accession>A0ABR2EXP7</accession>
<dbReference type="Pfam" id="PF07207">
    <property type="entry name" value="Lir1"/>
    <property type="match status" value="1"/>
</dbReference>